<proteinExistence type="predicted"/>
<gene>
    <name evidence="1" type="ORF">BN12_4200010</name>
</gene>
<evidence type="ECO:0000313" key="2">
    <source>
        <dbReference type="Proteomes" id="UP000035721"/>
    </source>
</evidence>
<evidence type="ECO:0000313" key="1">
    <source>
        <dbReference type="EMBL" id="CCH79392.1"/>
    </source>
</evidence>
<dbReference type="EMBL" id="CAJB01000358">
    <property type="protein sequence ID" value="CCH79392.1"/>
    <property type="molecule type" value="Genomic_DNA"/>
</dbReference>
<protein>
    <submittedName>
        <fullName evidence="1">Uncharacterized protein</fullName>
    </submittedName>
</protein>
<sequence>MAMLDGLLVHLLSDPEGMPGPLAIAILDEHLARFVDIGIPV</sequence>
<comment type="caution">
    <text evidence="1">The sequence shown here is derived from an EMBL/GenBank/DDBJ whole genome shotgun (WGS) entry which is preliminary data.</text>
</comment>
<accession>A0A077M2T0</accession>
<keyword evidence="2" id="KW-1185">Reference proteome</keyword>
<dbReference type="AlphaFoldDB" id="A0A077M2T0"/>
<reference evidence="1 2" key="1">
    <citation type="journal article" date="2013" name="ISME J.">
        <title>A metabolic model for members of the genus Tetrasphaera involved in enhanced biological phosphorus removal.</title>
        <authorList>
            <person name="Kristiansen R."/>
            <person name="Nguyen H.T.T."/>
            <person name="Saunders A.M."/>
            <person name="Nielsen J.L."/>
            <person name="Wimmer R."/>
            <person name="Le V.Q."/>
            <person name="McIlroy S.J."/>
            <person name="Petrovski S."/>
            <person name="Seviour R.J."/>
            <person name="Calteau A."/>
            <person name="Nielsen K.L."/>
            <person name="Nielsen P.H."/>
        </authorList>
    </citation>
    <scope>NUCLEOTIDE SEQUENCE [LARGE SCALE GENOMIC DNA]</scope>
    <source>
        <strain evidence="1 2">T1-X7</strain>
    </source>
</reference>
<dbReference type="Proteomes" id="UP000035721">
    <property type="component" value="Unassembled WGS sequence"/>
</dbReference>
<organism evidence="1 2">
    <name type="scientific">Nostocoides japonicum T1-X7</name>
    <dbReference type="NCBI Taxonomy" id="1194083"/>
    <lineage>
        <taxon>Bacteria</taxon>
        <taxon>Bacillati</taxon>
        <taxon>Actinomycetota</taxon>
        <taxon>Actinomycetes</taxon>
        <taxon>Micrococcales</taxon>
        <taxon>Intrasporangiaceae</taxon>
        <taxon>Nostocoides</taxon>
    </lineage>
</organism>
<name>A0A077M2T0_9MICO</name>